<dbReference type="NCBIfam" id="TIGR00756">
    <property type="entry name" value="PPR"/>
    <property type="match status" value="3"/>
</dbReference>
<dbReference type="InterPro" id="IPR011990">
    <property type="entry name" value="TPR-like_helical_dom_sf"/>
</dbReference>
<gene>
    <name evidence="4" type="ORF">Ctob_006143</name>
</gene>
<organism evidence="4 5">
    <name type="scientific">Chrysochromulina tobinii</name>
    <dbReference type="NCBI Taxonomy" id="1460289"/>
    <lineage>
        <taxon>Eukaryota</taxon>
        <taxon>Haptista</taxon>
        <taxon>Haptophyta</taxon>
        <taxon>Prymnesiophyceae</taxon>
        <taxon>Prymnesiales</taxon>
        <taxon>Chrysochromulinaceae</taxon>
        <taxon>Chrysochromulina</taxon>
    </lineage>
</organism>
<evidence type="ECO:0000256" key="1">
    <source>
        <dbReference type="ARBA" id="ARBA00022737"/>
    </source>
</evidence>
<keyword evidence="5" id="KW-1185">Reference proteome</keyword>
<feature type="repeat" description="PPR" evidence="2">
    <location>
        <begin position="86"/>
        <end position="120"/>
    </location>
</feature>
<name>A0A0M0JVA4_9EUKA</name>
<dbReference type="InterPro" id="IPR002885">
    <property type="entry name" value="PPR_rpt"/>
</dbReference>
<dbReference type="InterPro" id="IPR036278">
    <property type="entry name" value="Sialidase_sf"/>
</dbReference>
<sequence>MIRAVALVSSGEKTDTAAYNMAIAGCRHVGRPVQALSLYERMREAGVPADRQTYEHALVCAMRLRRHAQALAVWEQLCADPHVVPGRVEYTAAISACERSGEYGRALALFDAMQAKGVVPDSNAMHVAVLAANQIRQPARASEMLSRIELLGARPPTELYNGAMLACAATEQWTLAAELFTRMHRLGVPRDAASYSAVIWACHVGTGAHEGARTKLLLAVDHLLQEPAERPQLRWYVRTLEACARHAKWQIALDVMGGAVAGEERVSTARANGVSDVPGIRRPVWHTAAYNEAIAACVRDGQHADALALFDRMRSASPAERVEPDRTTLSLAARALAIEGKRDESYQLLREIRSRGEEPDRTALLALLSACADASSWDMALRVLEETSTALNRPPTAAAATTAATATTAAASMGAVAGAGMGDAAAKVETATAAAAALASVQHGSSGSGELRALAMRACNNAGRWQYALRLFDAVRRTGAVPGATEWQEAMHSFAAGGLGQRAAVGLNVMARAGIGGVTFGVIESNVALSAAARSGRLSEAVQLLVEMADPDVGSYDAVLARLVSTARHQDALALFERMLASGLSPLEHHYRIAIGACASIAQGGRAAELLLDMQARGMVFSAAAADAMHACNAAGMPEVALDIFEAIRFEAATPNSAAATSAANSVHVFNAALDALRRQSEPSAAVDLLLSMHSKHSAEPLGSSYAIALSACRRSGRLDMLPRVLQAAVEHSERRPGWLCTDELHSELLVQARVPLSAALYNALLPALERCAGAGVLGLSTLGTALGTGRGRSAVVSARMRDPHERRIDAADGKPYSRDEFADFYGDDADLMWAAAARITSSVGAHGGAPTGAAAPGSVAAEAAAAPALRVVEHGLAMGAFGETLSLAGELLEINLSPFTTPAALRAAVHYWAHALRAQLDALDGDVALTDVVFLAGASADSSAEEASSVRTASRVALSLRLFSPLQLGKSEDHTGHIHLLYSRDNKEVFVTRSTDGGESWGASTNLTASLKLELDPESIFVATGPPGGVQLASGRLVGGFYYNGLNGTRSAAIFSDDHGATWRRGAEVFVSQTPLPNASSVVYMGGECQVTSYAPAGPQGLVMLMRVRGDFPTNAVDHNHATAISRDGGETWTVASLIHATSSYCEGSIATVGKSVLISAPSTTNGGRANLTVWAARPVGESLDAQYSLTVYPGASAYSSMLAGKRGGTVLNLFERDNDPYVPKNLTLATFDVPALR</sequence>
<dbReference type="PROSITE" id="PS51375">
    <property type="entry name" value="PPR"/>
    <property type="match status" value="4"/>
</dbReference>
<dbReference type="OrthoDB" id="2739686at2759"/>
<reference evidence="5" key="1">
    <citation type="journal article" date="2015" name="PLoS Genet.">
        <title>Genome Sequence and Transcriptome Analyses of Chrysochromulina tobin: Metabolic Tools for Enhanced Algal Fitness in the Prominent Order Prymnesiales (Haptophyceae).</title>
        <authorList>
            <person name="Hovde B.T."/>
            <person name="Deodato C.R."/>
            <person name="Hunsperger H.M."/>
            <person name="Ryken S.A."/>
            <person name="Yost W."/>
            <person name="Jha R.K."/>
            <person name="Patterson J."/>
            <person name="Monnat R.J. Jr."/>
            <person name="Barlow S.B."/>
            <person name="Starkenburg S.R."/>
            <person name="Cattolico R.A."/>
        </authorList>
    </citation>
    <scope>NUCLEOTIDE SEQUENCE</scope>
    <source>
        <strain evidence="5">CCMP291</strain>
    </source>
</reference>
<keyword evidence="1" id="KW-0677">Repeat</keyword>
<dbReference type="PANTHER" id="PTHR47447:SF17">
    <property type="entry name" value="OS12G0638900 PROTEIN"/>
    <property type="match status" value="1"/>
</dbReference>
<protein>
    <submittedName>
        <fullName evidence="4">Glycosyl hydrolase bnr repeat-containing protein</fullName>
    </submittedName>
</protein>
<evidence type="ECO:0000256" key="2">
    <source>
        <dbReference type="PROSITE-ProRule" id="PRU00708"/>
    </source>
</evidence>
<evidence type="ECO:0000313" key="5">
    <source>
        <dbReference type="Proteomes" id="UP000037460"/>
    </source>
</evidence>
<dbReference type="Pfam" id="PF13088">
    <property type="entry name" value="BNR_2"/>
    <property type="match status" value="1"/>
</dbReference>
<dbReference type="AlphaFoldDB" id="A0A0M0JVA4"/>
<feature type="repeat" description="PPR" evidence="2">
    <location>
        <begin position="552"/>
        <end position="586"/>
    </location>
</feature>
<dbReference type="SUPFAM" id="SSF50939">
    <property type="entry name" value="Sialidases"/>
    <property type="match status" value="1"/>
</dbReference>
<comment type="caution">
    <text evidence="4">The sequence shown here is derived from an EMBL/GenBank/DDBJ whole genome shotgun (WGS) entry which is preliminary data.</text>
</comment>
<accession>A0A0M0JVA4</accession>
<dbReference type="Proteomes" id="UP000037460">
    <property type="component" value="Unassembled WGS sequence"/>
</dbReference>
<feature type="repeat" description="PPR" evidence="2">
    <location>
        <begin position="15"/>
        <end position="49"/>
    </location>
</feature>
<dbReference type="EMBL" id="JWZX01002253">
    <property type="protein sequence ID" value="KOO30282.1"/>
    <property type="molecule type" value="Genomic_DNA"/>
</dbReference>
<dbReference type="GO" id="GO:0016787">
    <property type="term" value="F:hydrolase activity"/>
    <property type="evidence" value="ECO:0007669"/>
    <property type="project" value="UniProtKB-KW"/>
</dbReference>
<feature type="domain" description="Sialidase" evidence="3">
    <location>
        <begin position="974"/>
        <end position="1207"/>
    </location>
</feature>
<dbReference type="PROSITE" id="PS51257">
    <property type="entry name" value="PROKAR_LIPOPROTEIN"/>
    <property type="match status" value="1"/>
</dbReference>
<proteinExistence type="predicted"/>
<dbReference type="InterPro" id="IPR011040">
    <property type="entry name" value="Sialidase"/>
</dbReference>
<keyword evidence="4" id="KW-0378">Hydrolase</keyword>
<evidence type="ECO:0000313" key="4">
    <source>
        <dbReference type="EMBL" id="KOO30282.1"/>
    </source>
</evidence>
<feature type="repeat" description="PPR" evidence="2">
    <location>
        <begin position="325"/>
        <end position="359"/>
    </location>
</feature>
<dbReference type="Pfam" id="PF01535">
    <property type="entry name" value="PPR"/>
    <property type="match status" value="4"/>
</dbReference>
<evidence type="ECO:0000259" key="3">
    <source>
        <dbReference type="Pfam" id="PF13088"/>
    </source>
</evidence>
<dbReference type="PANTHER" id="PTHR47447">
    <property type="entry name" value="OS03G0856100 PROTEIN"/>
    <property type="match status" value="1"/>
</dbReference>
<dbReference type="CDD" id="cd15482">
    <property type="entry name" value="Sialidase_non-viral"/>
    <property type="match status" value="1"/>
</dbReference>
<dbReference type="Gene3D" id="1.25.40.10">
    <property type="entry name" value="Tetratricopeptide repeat domain"/>
    <property type="match status" value="4"/>
</dbReference>
<dbReference type="Gene3D" id="2.120.10.10">
    <property type="match status" value="1"/>
</dbReference>